<evidence type="ECO:0000256" key="2">
    <source>
        <dbReference type="ARBA" id="ARBA00022448"/>
    </source>
</evidence>
<dbReference type="SUPFAM" id="SSF53062">
    <property type="entry name" value="PTS system fructose IIA component-like"/>
    <property type="match status" value="1"/>
</dbReference>
<evidence type="ECO:0000313" key="10">
    <source>
        <dbReference type="Proteomes" id="UP000198806"/>
    </source>
</evidence>
<dbReference type="GO" id="GO:0005737">
    <property type="term" value="C:cytoplasm"/>
    <property type="evidence" value="ECO:0007669"/>
    <property type="project" value="UniProtKB-SubCell"/>
</dbReference>
<accession>A0A1I5IJ24</accession>
<keyword evidence="2" id="KW-0813">Transport</keyword>
<dbReference type="EMBL" id="FOWD01000046">
    <property type="protein sequence ID" value="SFO60462.1"/>
    <property type="molecule type" value="Genomic_DNA"/>
</dbReference>
<reference evidence="9 10" key="1">
    <citation type="submission" date="2016-10" db="EMBL/GenBank/DDBJ databases">
        <authorList>
            <person name="de Groot N.N."/>
        </authorList>
    </citation>
    <scope>NUCLEOTIDE SEQUENCE [LARGE SCALE GENOMIC DNA]</scope>
    <source>
        <strain evidence="9 10">DSM 1283</strain>
    </source>
</reference>
<evidence type="ECO:0000259" key="8">
    <source>
        <dbReference type="PROSITE" id="PS51096"/>
    </source>
</evidence>
<evidence type="ECO:0000256" key="4">
    <source>
        <dbReference type="ARBA" id="ARBA00022597"/>
    </source>
</evidence>
<evidence type="ECO:0000256" key="6">
    <source>
        <dbReference type="ARBA" id="ARBA00022683"/>
    </source>
</evidence>
<evidence type="ECO:0000313" key="9">
    <source>
        <dbReference type="EMBL" id="SFO60462.1"/>
    </source>
</evidence>
<dbReference type="RefSeq" id="WP_170848065.1">
    <property type="nucleotide sequence ID" value="NZ_BAABFM010000010.1"/>
</dbReference>
<dbReference type="AlphaFoldDB" id="A0A1I5IJ24"/>
<dbReference type="PANTHER" id="PTHR33799:SF1">
    <property type="entry name" value="PTS SYSTEM MANNOSE-SPECIFIC EIIAB COMPONENT-RELATED"/>
    <property type="match status" value="1"/>
</dbReference>
<proteinExistence type="predicted"/>
<name>A0A1I5IJ24_9FIRM</name>
<keyword evidence="5" id="KW-0808">Transferase</keyword>
<dbReference type="PANTHER" id="PTHR33799">
    <property type="entry name" value="PTS PERMEASE-RELATED-RELATED"/>
    <property type="match status" value="1"/>
</dbReference>
<dbReference type="GO" id="GO:0016301">
    <property type="term" value="F:kinase activity"/>
    <property type="evidence" value="ECO:0007669"/>
    <property type="project" value="UniProtKB-KW"/>
</dbReference>
<keyword evidence="3" id="KW-0963">Cytoplasm</keyword>
<evidence type="ECO:0000256" key="1">
    <source>
        <dbReference type="ARBA" id="ARBA00004496"/>
    </source>
</evidence>
<keyword evidence="4" id="KW-0762">Sugar transport</keyword>
<dbReference type="InterPro" id="IPR036662">
    <property type="entry name" value="PTS_EIIA_man-typ_sf"/>
</dbReference>
<dbReference type="InterPro" id="IPR004701">
    <property type="entry name" value="PTS_EIIA_man-typ"/>
</dbReference>
<comment type="subcellular location">
    <subcellularLocation>
        <location evidence="1">Cytoplasm</location>
    </subcellularLocation>
</comment>
<sequence>MEKPQVLLLTHGGWGMGLVESTKMIIGAVDFVHEIPLTPEVTFSEYYLEVKNYVEKVPSNSIILTDLFGGTTTNVGAKVGKEKNIKVISGLNAPLLIEACSQIKFTGEIDFNSVLEMGQQSVKDVVSEIMKSLEGKATNNG</sequence>
<organism evidence="9 10">
    <name type="scientific">Anaerocolumna aminovalerica</name>
    <dbReference type="NCBI Taxonomy" id="1527"/>
    <lineage>
        <taxon>Bacteria</taxon>
        <taxon>Bacillati</taxon>
        <taxon>Bacillota</taxon>
        <taxon>Clostridia</taxon>
        <taxon>Lachnospirales</taxon>
        <taxon>Lachnospiraceae</taxon>
        <taxon>Anaerocolumna</taxon>
    </lineage>
</organism>
<feature type="domain" description="PTS EIIA type-4" evidence="8">
    <location>
        <begin position="3"/>
        <end position="126"/>
    </location>
</feature>
<dbReference type="InterPro" id="IPR033887">
    <property type="entry name" value="PTS_IIA_man"/>
</dbReference>
<keyword evidence="10" id="KW-1185">Reference proteome</keyword>
<dbReference type="Pfam" id="PF03610">
    <property type="entry name" value="EIIA-man"/>
    <property type="match status" value="1"/>
</dbReference>
<keyword evidence="7" id="KW-0418">Kinase</keyword>
<evidence type="ECO:0000256" key="5">
    <source>
        <dbReference type="ARBA" id="ARBA00022679"/>
    </source>
</evidence>
<dbReference type="Gene3D" id="3.40.50.510">
    <property type="entry name" value="Phosphotransferase system, mannose-type IIA component"/>
    <property type="match status" value="1"/>
</dbReference>
<evidence type="ECO:0000256" key="7">
    <source>
        <dbReference type="ARBA" id="ARBA00022777"/>
    </source>
</evidence>
<dbReference type="InterPro" id="IPR051471">
    <property type="entry name" value="Bacterial_PTS_sugar_comp"/>
</dbReference>
<dbReference type="STRING" id="1527.SAMN04489757_1469"/>
<dbReference type="CDD" id="cd00006">
    <property type="entry name" value="PTS_IIA_man"/>
    <property type="match status" value="1"/>
</dbReference>
<dbReference type="GO" id="GO:0009401">
    <property type="term" value="P:phosphoenolpyruvate-dependent sugar phosphotransferase system"/>
    <property type="evidence" value="ECO:0007669"/>
    <property type="project" value="UniProtKB-KW"/>
</dbReference>
<protein>
    <submittedName>
        <fullName evidence="9">PTS system, D-glucosaminate-specific IIA component</fullName>
    </submittedName>
</protein>
<dbReference type="Proteomes" id="UP000198806">
    <property type="component" value="Unassembled WGS sequence"/>
</dbReference>
<gene>
    <name evidence="9" type="ORF">SAMN04489757_1469</name>
</gene>
<evidence type="ECO:0000256" key="3">
    <source>
        <dbReference type="ARBA" id="ARBA00022490"/>
    </source>
</evidence>
<keyword evidence="6" id="KW-0598">Phosphotransferase system</keyword>
<dbReference type="GO" id="GO:0016020">
    <property type="term" value="C:membrane"/>
    <property type="evidence" value="ECO:0007669"/>
    <property type="project" value="InterPro"/>
</dbReference>
<dbReference type="PROSITE" id="PS51096">
    <property type="entry name" value="PTS_EIIA_TYPE_4"/>
    <property type="match status" value="1"/>
</dbReference>